<accession>A0A1M5SJS9</accession>
<dbReference type="AlphaFoldDB" id="A0A1M5SJS9"/>
<organism evidence="1 2">
    <name type="scientific">Desulfosporosinus lacus DSM 15449</name>
    <dbReference type="NCBI Taxonomy" id="1121420"/>
    <lineage>
        <taxon>Bacteria</taxon>
        <taxon>Bacillati</taxon>
        <taxon>Bacillota</taxon>
        <taxon>Clostridia</taxon>
        <taxon>Eubacteriales</taxon>
        <taxon>Desulfitobacteriaceae</taxon>
        <taxon>Desulfosporosinus</taxon>
    </lineage>
</organism>
<keyword evidence="2" id="KW-1185">Reference proteome</keyword>
<dbReference type="Gene3D" id="3.40.50.2000">
    <property type="entry name" value="Glycogen Phosphorylase B"/>
    <property type="match status" value="1"/>
</dbReference>
<dbReference type="OrthoDB" id="9801492at2"/>
<evidence type="ECO:0000313" key="2">
    <source>
        <dbReference type="Proteomes" id="UP000183954"/>
    </source>
</evidence>
<name>A0A1M5SJS9_9FIRM</name>
<evidence type="ECO:0000313" key="1">
    <source>
        <dbReference type="EMBL" id="SHH38852.1"/>
    </source>
</evidence>
<gene>
    <name evidence="1" type="ORF">SAMN02746098_00871</name>
</gene>
<dbReference type="SUPFAM" id="SSF53756">
    <property type="entry name" value="UDP-Glycosyltransferase/glycogen phosphorylase"/>
    <property type="match status" value="1"/>
</dbReference>
<dbReference type="EMBL" id="FQXJ01000003">
    <property type="protein sequence ID" value="SHH38852.1"/>
    <property type="molecule type" value="Genomic_DNA"/>
</dbReference>
<dbReference type="STRING" id="1121420.SAMN02746098_00871"/>
<dbReference type="Proteomes" id="UP000183954">
    <property type="component" value="Unassembled WGS sequence"/>
</dbReference>
<proteinExistence type="predicted"/>
<sequence length="348" mass="41432">MIIYLYNNNFSEQSVRQMETIISFLECTKIIANKEWRTFFDTELIDYMDFEYFIKRDENRAIMFFNPIDGYDLRKYSDINNLFFIFRPRGIVPEESYFKNKNIFKKIVLNYIEKKAVKLSDYFIFISESQRVHFLSKYQKFKNIENNSVLPNIKTKINSFIKPKDIESKVKIVYSGGFSKWQNIELIFPIINKLIKKNDCTFTILTFKENFEKATQLAKYYNILDNLVLKYVLPNKFDEELSNYDIGIIIRDDSIVNLTASPFKIYDYISNGLGIIITDNLAIQVNEILNEEYYFAVTYVNGDLLYSEDNLNKYVNNMINGKNKFSIIENYESYISNIDKLNFKQIFK</sequence>
<protein>
    <submittedName>
        <fullName evidence="1">Uncharacterized protein</fullName>
    </submittedName>
</protein>
<reference evidence="2" key="1">
    <citation type="submission" date="2016-11" db="EMBL/GenBank/DDBJ databases">
        <authorList>
            <person name="Varghese N."/>
            <person name="Submissions S."/>
        </authorList>
    </citation>
    <scope>NUCLEOTIDE SEQUENCE [LARGE SCALE GENOMIC DNA]</scope>
    <source>
        <strain evidence="2">DSM 15449</strain>
    </source>
</reference>